<feature type="region of interest" description="Disordered" evidence="1">
    <location>
        <begin position="1"/>
        <end position="282"/>
    </location>
</feature>
<dbReference type="EMBL" id="CADCTU010000811">
    <property type="protein sequence ID" value="CAA9356134.1"/>
    <property type="molecule type" value="Genomic_DNA"/>
</dbReference>
<feature type="compositionally biased region" description="Basic residues" evidence="1">
    <location>
        <begin position="166"/>
        <end position="186"/>
    </location>
</feature>
<feature type="compositionally biased region" description="Basic and acidic residues" evidence="1">
    <location>
        <begin position="602"/>
        <end position="611"/>
    </location>
</feature>
<feature type="compositionally biased region" description="Gly residues" evidence="1">
    <location>
        <begin position="590"/>
        <end position="600"/>
    </location>
</feature>
<feature type="compositionally biased region" description="Basic residues" evidence="1">
    <location>
        <begin position="243"/>
        <end position="276"/>
    </location>
</feature>
<organism evidence="2">
    <name type="scientific">uncultured Gemmatimonadaceae bacterium</name>
    <dbReference type="NCBI Taxonomy" id="246130"/>
    <lineage>
        <taxon>Bacteria</taxon>
        <taxon>Pseudomonadati</taxon>
        <taxon>Gemmatimonadota</taxon>
        <taxon>Gemmatimonadia</taxon>
        <taxon>Gemmatimonadales</taxon>
        <taxon>Gemmatimonadaceae</taxon>
        <taxon>environmental samples</taxon>
    </lineage>
</organism>
<feature type="compositionally biased region" description="Low complexity" evidence="1">
    <location>
        <begin position="138"/>
        <end position="153"/>
    </location>
</feature>
<feature type="region of interest" description="Disordered" evidence="1">
    <location>
        <begin position="365"/>
        <end position="663"/>
    </location>
</feature>
<proteinExistence type="predicted"/>
<feature type="compositionally biased region" description="Low complexity" evidence="1">
    <location>
        <begin position="565"/>
        <end position="575"/>
    </location>
</feature>
<evidence type="ECO:0000313" key="2">
    <source>
        <dbReference type="EMBL" id="CAA9356134.1"/>
    </source>
</evidence>
<feature type="compositionally biased region" description="Basic residues" evidence="1">
    <location>
        <begin position="555"/>
        <end position="564"/>
    </location>
</feature>
<feature type="compositionally biased region" description="Basic residues" evidence="1">
    <location>
        <begin position="445"/>
        <end position="455"/>
    </location>
</feature>
<feature type="compositionally biased region" description="Low complexity" evidence="1">
    <location>
        <begin position="120"/>
        <end position="130"/>
    </location>
</feature>
<feature type="compositionally biased region" description="Basic residues" evidence="1">
    <location>
        <begin position="48"/>
        <end position="91"/>
    </location>
</feature>
<feature type="compositionally biased region" description="Basic residues" evidence="1">
    <location>
        <begin position="400"/>
        <end position="428"/>
    </location>
</feature>
<protein>
    <submittedName>
        <fullName evidence="2">Kup system potassium uptake protein</fullName>
    </submittedName>
</protein>
<feature type="compositionally biased region" description="Pro residues" evidence="1">
    <location>
        <begin position="30"/>
        <end position="42"/>
    </location>
</feature>
<feature type="compositionally biased region" description="Basic residues" evidence="1">
    <location>
        <begin position="463"/>
        <end position="474"/>
    </location>
</feature>
<evidence type="ECO:0000256" key="1">
    <source>
        <dbReference type="SAM" id="MobiDB-lite"/>
    </source>
</evidence>
<sequence>RRGAGLPAAVVPRRVPGAERPARGGGSAPRRPPAPRGRPPGGAPARGAHARRARRGVRRHRHQPALRAPRVLRRALRPRAHAGQRLRRALAHRLVDPARRRRQVHRLRPAGGQQGRGRHPGPAGPRAPARAARRRAAAARPPRGARAVRRGAPLWGRDHHAPGVRLRGHGGAHGRRARARAVRRPGHVRDPPRPLPGAEARDGGAGGGVRPRGAPLVRHHRRARGGRDRARPRGARGGEPVVRRRVLPRPPGRRVPHPRLGGARHHRGRGALRRHGPLREAADPARLLRLRPPGAAAQLLRAGRAHPAGPRGGGEPVLHARPPLVPVPADRHRHGGGDRGVAGAHLGGVLAHPAGGAARLRAAGDHRAHLRARGGADLRARGQRRADGGVPAARRDVRERRRARRRVRHRGDRNHGHHHRPLRRRRARPVGVAALARGPADGRVPRGRPRLLRRQRREDRGRRLGPARAGRRALRAHEHVEGRARRRERDPPPGGAPPEPPPRGPRAPEAPPGAGDLRVHDVHHRGRARGAAPPPEAQPGAARGGDPPLRAVGRGARRGGRRPGARGAPGPGLLPRGRHVRVHGAARCAGGAGAGPGGGDPCRARHDELHLGPRAPYPARRLGDGALAQGGVRRHVPERAVGDRLLRAPAEPRRRARRADRVL</sequence>
<reference evidence="2" key="1">
    <citation type="submission" date="2020-02" db="EMBL/GenBank/DDBJ databases">
        <authorList>
            <person name="Meier V. D."/>
        </authorList>
    </citation>
    <scope>NUCLEOTIDE SEQUENCE</scope>
    <source>
        <strain evidence="2">AVDCRST_MAG11</strain>
    </source>
</reference>
<feature type="compositionally biased region" description="Basic and acidic residues" evidence="1">
    <location>
        <begin position="475"/>
        <end position="491"/>
    </location>
</feature>
<feature type="compositionally biased region" description="Low complexity" evidence="1">
    <location>
        <begin position="538"/>
        <end position="554"/>
    </location>
</feature>
<dbReference type="AlphaFoldDB" id="A0A6J4MD84"/>
<feature type="compositionally biased region" description="Basic residues" evidence="1">
    <location>
        <begin position="99"/>
        <end position="108"/>
    </location>
</feature>
<feature type="compositionally biased region" description="Basic and acidic residues" evidence="1">
    <location>
        <begin position="374"/>
        <end position="399"/>
    </location>
</feature>
<accession>A0A6J4MD84</accession>
<gene>
    <name evidence="2" type="ORF">AVDCRST_MAG11-3826</name>
</gene>
<name>A0A6J4MD84_9BACT</name>
<feature type="non-terminal residue" evidence="2">
    <location>
        <position position="1"/>
    </location>
</feature>
<feature type="compositionally biased region" description="Basic and acidic residues" evidence="1">
    <location>
        <begin position="635"/>
        <end position="663"/>
    </location>
</feature>
<feature type="non-terminal residue" evidence="2">
    <location>
        <position position="663"/>
    </location>
</feature>
<feature type="compositionally biased region" description="Pro residues" evidence="1">
    <location>
        <begin position="492"/>
        <end position="511"/>
    </location>
</feature>